<dbReference type="AlphaFoldDB" id="A0A6C0H3A5"/>
<sequence length="91" mass="10266">MSKDQKRKHNPEGTKEFRELDSNDPPPPKQIEKSICILMQQARLAKGLTQKDLAKGLNIQTCVITEYESGKVIPNHQLVRRIGGFLGVKLL</sequence>
<dbReference type="GO" id="GO:0003677">
    <property type="term" value="F:DNA binding"/>
    <property type="evidence" value="ECO:0007669"/>
    <property type="project" value="UniProtKB-KW"/>
</dbReference>
<dbReference type="Pfam" id="PF01381">
    <property type="entry name" value="HTH_3"/>
    <property type="match status" value="1"/>
</dbReference>
<dbReference type="Gene3D" id="1.10.260.40">
    <property type="entry name" value="lambda repressor-like DNA-binding domains"/>
    <property type="match status" value="1"/>
</dbReference>
<feature type="region of interest" description="Disordered" evidence="2">
    <location>
        <begin position="1"/>
        <end position="31"/>
    </location>
</feature>
<evidence type="ECO:0000256" key="2">
    <source>
        <dbReference type="SAM" id="MobiDB-lite"/>
    </source>
</evidence>
<protein>
    <recommendedName>
        <fullName evidence="3">HTH cro/C1-type domain-containing protein</fullName>
    </recommendedName>
</protein>
<feature type="compositionally biased region" description="Basic and acidic residues" evidence="2">
    <location>
        <begin position="1"/>
        <end position="21"/>
    </location>
</feature>
<accession>A0A6C0H3A5</accession>
<dbReference type="PANTHER" id="PTHR10245">
    <property type="entry name" value="ENDOTHELIAL DIFFERENTIATION-RELATED FACTOR 1 MULTIPROTEIN BRIDGING FACTOR 1"/>
    <property type="match status" value="1"/>
</dbReference>
<dbReference type="InterPro" id="IPR001387">
    <property type="entry name" value="Cro/C1-type_HTH"/>
</dbReference>
<dbReference type="PANTHER" id="PTHR10245:SF15">
    <property type="entry name" value="ENDOTHELIAL DIFFERENTIATION-RELATED FACTOR 1"/>
    <property type="match status" value="1"/>
</dbReference>
<dbReference type="CDD" id="cd00093">
    <property type="entry name" value="HTH_XRE"/>
    <property type="match status" value="1"/>
</dbReference>
<dbReference type="GO" id="GO:0005634">
    <property type="term" value="C:nucleus"/>
    <property type="evidence" value="ECO:0007669"/>
    <property type="project" value="TreeGrafter"/>
</dbReference>
<dbReference type="EMBL" id="MN739861">
    <property type="protein sequence ID" value="QHT75024.1"/>
    <property type="molecule type" value="Genomic_DNA"/>
</dbReference>
<organism evidence="4">
    <name type="scientific">viral metagenome</name>
    <dbReference type="NCBI Taxonomy" id="1070528"/>
    <lineage>
        <taxon>unclassified sequences</taxon>
        <taxon>metagenomes</taxon>
        <taxon>organismal metagenomes</taxon>
    </lineage>
</organism>
<evidence type="ECO:0000313" key="4">
    <source>
        <dbReference type="EMBL" id="QHT75024.1"/>
    </source>
</evidence>
<dbReference type="InterPro" id="IPR010982">
    <property type="entry name" value="Lambda_DNA-bd_dom_sf"/>
</dbReference>
<dbReference type="SUPFAM" id="SSF47413">
    <property type="entry name" value="lambda repressor-like DNA-binding domains"/>
    <property type="match status" value="1"/>
</dbReference>
<keyword evidence="1" id="KW-0238">DNA-binding</keyword>
<reference evidence="4" key="1">
    <citation type="journal article" date="2020" name="Nature">
        <title>Giant virus diversity and host interactions through global metagenomics.</title>
        <authorList>
            <person name="Schulz F."/>
            <person name="Roux S."/>
            <person name="Paez-Espino D."/>
            <person name="Jungbluth S."/>
            <person name="Walsh D.A."/>
            <person name="Denef V.J."/>
            <person name="McMahon K.D."/>
            <person name="Konstantinidis K.T."/>
            <person name="Eloe-Fadrosh E.A."/>
            <person name="Kyrpides N.C."/>
            <person name="Woyke T."/>
        </authorList>
    </citation>
    <scope>NUCLEOTIDE SEQUENCE</scope>
    <source>
        <strain evidence="4">GVMAG-M-3300023179-62</strain>
    </source>
</reference>
<dbReference type="PROSITE" id="PS50943">
    <property type="entry name" value="HTH_CROC1"/>
    <property type="match status" value="1"/>
</dbReference>
<evidence type="ECO:0000259" key="3">
    <source>
        <dbReference type="PROSITE" id="PS50943"/>
    </source>
</evidence>
<feature type="domain" description="HTH cro/C1-type" evidence="3">
    <location>
        <begin position="39"/>
        <end position="91"/>
    </location>
</feature>
<evidence type="ECO:0000256" key="1">
    <source>
        <dbReference type="ARBA" id="ARBA00023125"/>
    </source>
</evidence>
<name>A0A6C0H3A5_9ZZZZ</name>
<proteinExistence type="predicted"/>